<protein>
    <submittedName>
        <fullName evidence="2">Ribosomal-protein-alanine N-acetyltransferase</fullName>
    </submittedName>
</protein>
<accession>A0A1H6QMA8</accession>
<gene>
    <name evidence="2" type="ORF">SAMN05660918_0526</name>
</gene>
<name>A0A1H6QMA8_9FLAO</name>
<dbReference type="EMBL" id="FNYA01000001">
    <property type="protein sequence ID" value="SEI43086.1"/>
    <property type="molecule type" value="Genomic_DNA"/>
</dbReference>
<dbReference type="STRING" id="402734.SAMN05660918_0526"/>
<evidence type="ECO:0000313" key="3">
    <source>
        <dbReference type="Proteomes" id="UP000199702"/>
    </source>
</evidence>
<dbReference type="PANTHER" id="PTHR43792">
    <property type="entry name" value="GNAT FAMILY, PUTATIVE (AFU_ORTHOLOGUE AFUA_3G00765)-RELATED-RELATED"/>
    <property type="match status" value="1"/>
</dbReference>
<dbReference type="AlphaFoldDB" id="A0A1H6QMA8"/>
<dbReference type="RefSeq" id="WP_091307418.1">
    <property type="nucleotide sequence ID" value="NZ_CBCSJU010000001.1"/>
</dbReference>
<dbReference type="PANTHER" id="PTHR43792:SF1">
    <property type="entry name" value="N-ACETYLTRANSFERASE DOMAIN-CONTAINING PROTEIN"/>
    <property type="match status" value="1"/>
</dbReference>
<feature type="domain" description="N-acetyltransferase" evidence="1">
    <location>
        <begin position="17"/>
        <end position="182"/>
    </location>
</feature>
<sequence>MININILPFPNLQSERLSFREINKNDIPEVMELRGNAETMKFIPRPLVTNAEEALAHINTILSKKEESDAINWVVTEKGSDSLIGIIGFFRTQHENFRSELGYMILPQHHNKGYVTEAVKTVLNFGFNTLNLHSVNAIIDPNNIASARVLEKNGFRKEAHFLEDFFWNDEFLDSVHYGLLKKEFTL</sequence>
<dbReference type="InterPro" id="IPR016181">
    <property type="entry name" value="Acyl_CoA_acyltransferase"/>
</dbReference>
<organism evidence="2 3">
    <name type="scientific">Flavobacterium terrigena</name>
    <dbReference type="NCBI Taxonomy" id="402734"/>
    <lineage>
        <taxon>Bacteria</taxon>
        <taxon>Pseudomonadati</taxon>
        <taxon>Bacteroidota</taxon>
        <taxon>Flavobacteriia</taxon>
        <taxon>Flavobacteriales</taxon>
        <taxon>Flavobacteriaceae</taxon>
        <taxon>Flavobacterium</taxon>
    </lineage>
</organism>
<evidence type="ECO:0000313" key="2">
    <source>
        <dbReference type="EMBL" id="SEI43086.1"/>
    </source>
</evidence>
<evidence type="ECO:0000259" key="1">
    <source>
        <dbReference type="PROSITE" id="PS51186"/>
    </source>
</evidence>
<dbReference type="Pfam" id="PF13302">
    <property type="entry name" value="Acetyltransf_3"/>
    <property type="match status" value="1"/>
</dbReference>
<proteinExistence type="predicted"/>
<dbReference type="OrthoDB" id="9811523at2"/>
<reference evidence="3" key="1">
    <citation type="submission" date="2016-10" db="EMBL/GenBank/DDBJ databases">
        <authorList>
            <person name="Varghese N."/>
            <person name="Submissions S."/>
        </authorList>
    </citation>
    <scope>NUCLEOTIDE SEQUENCE [LARGE SCALE GENOMIC DNA]</scope>
    <source>
        <strain evidence="3">DSM 17934</strain>
    </source>
</reference>
<keyword evidence="2" id="KW-0808">Transferase</keyword>
<dbReference type="InterPro" id="IPR051531">
    <property type="entry name" value="N-acetyltransferase"/>
</dbReference>
<dbReference type="PROSITE" id="PS51186">
    <property type="entry name" value="GNAT"/>
    <property type="match status" value="1"/>
</dbReference>
<dbReference type="SUPFAM" id="SSF55729">
    <property type="entry name" value="Acyl-CoA N-acyltransferases (Nat)"/>
    <property type="match status" value="1"/>
</dbReference>
<dbReference type="GO" id="GO:0016747">
    <property type="term" value="F:acyltransferase activity, transferring groups other than amino-acyl groups"/>
    <property type="evidence" value="ECO:0007669"/>
    <property type="project" value="InterPro"/>
</dbReference>
<dbReference type="InterPro" id="IPR000182">
    <property type="entry name" value="GNAT_dom"/>
</dbReference>
<keyword evidence="3" id="KW-1185">Reference proteome</keyword>
<dbReference type="Proteomes" id="UP000199702">
    <property type="component" value="Unassembled WGS sequence"/>
</dbReference>
<dbReference type="Gene3D" id="3.40.630.30">
    <property type="match status" value="1"/>
</dbReference>